<dbReference type="PROSITE" id="PS00012">
    <property type="entry name" value="PHOSPHOPANTETHEINE"/>
    <property type="match status" value="1"/>
</dbReference>
<reference evidence="5" key="1">
    <citation type="journal article" date="2019" name="Int. J. Syst. Evol. Microbiol.">
        <title>The Global Catalogue of Microorganisms (GCM) 10K type strain sequencing project: providing services to taxonomists for standard genome sequencing and annotation.</title>
        <authorList>
            <consortium name="The Broad Institute Genomics Platform"/>
            <consortium name="The Broad Institute Genome Sequencing Center for Infectious Disease"/>
            <person name="Wu L."/>
            <person name="Ma J."/>
        </authorList>
    </citation>
    <scope>NUCLEOTIDE SEQUENCE [LARGE SCALE GENOMIC DNA]</scope>
    <source>
        <strain evidence="5">JCM 17137</strain>
    </source>
</reference>
<gene>
    <name evidence="4" type="ORF">GCM10022402_13140</name>
</gene>
<dbReference type="EMBL" id="BAABDD010000004">
    <property type="protein sequence ID" value="GAA3734189.1"/>
    <property type="molecule type" value="Genomic_DNA"/>
</dbReference>
<evidence type="ECO:0000256" key="1">
    <source>
        <dbReference type="ARBA" id="ARBA00022450"/>
    </source>
</evidence>
<name>A0ABP7FA92_9ACTN</name>
<organism evidence="4 5">
    <name type="scientific">Salinactinospora qingdaonensis</name>
    <dbReference type="NCBI Taxonomy" id="702744"/>
    <lineage>
        <taxon>Bacteria</taxon>
        <taxon>Bacillati</taxon>
        <taxon>Actinomycetota</taxon>
        <taxon>Actinomycetes</taxon>
        <taxon>Streptosporangiales</taxon>
        <taxon>Nocardiopsidaceae</taxon>
        <taxon>Salinactinospora</taxon>
    </lineage>
</organism>
<dbReference type="InterPro" id="IPR036736">
    <property type="entry name" value="ACP-like_sf"/>
</dbReference>
<dbReference type="Pfam" id="PF00550">
    <property type="entry name" value="PP-binding"/>
    <property type="match status" value="1"/>
</dbReference>
<dbReference type="SUPFAM" id="SSF47336">
    <property type="entry name" value="ACP-like"/>
    <property type="match status" value="1"/>
</dbReference>
<proteinExistence type="predicted"/>
<dbReference type="InterPro" id="IPR006162">
    <property type="entry name" value="Ppantetheine_attach_site"/>
</dbReference>
<dbReference type="RefSeq" id="WP_344968384.1">
    <property type="nucleotide sequence ID" value="NZ_BAABDD010000004.1"/>
</dbReference>
<protein>
    <recommendedName>
        <fullName evidence="3">Carrier domain-containing protein</fullName>
    </recommendedName>
</protein>
<evidence type="ECO:0000256" key="2">
    <source>
        <dbReference type="ARBA" id="ARBA00022553"/>
    </source>
</evidence>
<comment type="caution">
    <text evidence="4">The sequence shown here is derived from an EMBL/GenBank/DDBJ whole genome shotgun (WGS) entry which is preliminary data.</text>
</comment>
<keyword evidence="1" id="KW-0596">Phosphopantetheine</keyword>
<evidence type="ECO:0000313" key="4">
    <source>
        <dbReference type="EMBL" id="GAA3734189.1"/>
    </source>
</evidence>
<evidence type="ECO:0000313" key="5">
    <source>
        <dbReference type="Proteomes" id="UP001500908"/>
    </source>
</evidence>
<keyword evidence="2" id="KW-0597">Phosphoprotein</keyword>
<keyword evidence="5" id="KW-1185">Reference proteome</keyword>
<dbReference type="Gene3D" id="1.10.1200.10">
    <property type="entry name" value="ACP-like"/>
    <property type="match status" value="1"/>
</dbReference>
<evidence type="ECO:0000259" key="3">
    <source>
        <dbReference type="PROSITE" id="PS50075"/>
    </source>
</evidence>
<accession>A0ABP7FA92</accession>
<dbReference type="Proteomes" id="UP001500908">
    <property type="component" value="Unassembled WGS sequence"/>
</dbReference>
<feature type="domain" description="Carrier" evidence="3">
    <location>
        <begin position="15"/>
        <end position="91"/>
    </location>
</feature>
<sequence>MTEGSQSAVEARSEEEVRADVRAVILELAPEAGNEPPSEARLVEDLGFHSLALLELAFSLEDEFDLEPIDEKTAQSITTIGAVSEHVIGELRGRGEIAGGES</sequence>
<dbReference type="InterPro" id="IPR009081">
    <property type="entry name" value="PP-bd_ACP"/>
</dbReference>
<dbReference type="PROSITE" id="PS50075">
    <property type="entry name" value="CARRIER"/>
    <property type="match status" value="1"/>
</dbReference>